<sequence length="76" mass="8562">MTQAYFSSEPYFLIHWQDLEAAWRMLAAPDKQDEIVETLRAVQSLSLSNGSEKIVFNIIAATAWLTDDGQVVSDNN</sequence>
<protein>
    <submittedName>
        <fullName evidence="1">Uncharacterized protein</fullName>
    </submittedName>
</protein>
<dbReference type="Proteomes" id="UP001218579">
    <property type="component" value="Unassembled WGS sequence"/>
</dbReference>
<organism evidence="1 2">
    <name type="scientific">Asticcacaulis machinosus</name>
    <dbReference type="NCBI Taxonomy" id="2984211"/>
    <lineage>
        <taxon>Bacteria</taxon>
        <taxon>Pseudomonadati</taxon>
        <taxon>Pseudomonadota</taxon>
        <taxon>Alphaproteobacteria</taxon>
        <taxon>Caulobacterales</taxon>
        <taxon>Caulobacteraceae</taxon>
        <taxon>Asticcacaulis</taxon>
    </lineage>
</organism>
<dbReference type="RefSeq" id="WP_272744903.1">
    <property type="nucleotide sequence ID" value="NZ_JAQQKV010000002.1"/>
</dbReference>
<proteinExistence type="predicted"/>
<reference evidence="1 2" key="1">
    <citation type="submission" date="2023-01" db="EMBL/GenBank/DDBJ databases">
        <title>Novel species of the genus Asticcacaulis isolated from rivers.</title>
        <authorList>
            <person name="Lu H."/>
        </authorList>
    </citation>
    <scope>NUCLEOTIDE SEQUENCE [LARGE SCALE GENOMIC DNA]</scope>
    <source>
        <strain evidence="1 2">LKC15W</strain>
    </source>
</reference>
<keyword evidence="2" id="KW-1185">Reference proteome</keyword>
<dbReference type="EMBL" id="JAQQKV010000002">
    <property type="protein sequence ID" value="MDC7676570.1"/>
    <property type="molecule type" value="Genomic_DNA"/>
</dbReference>
<gene>
    <name evidence="1" type="ORF">PQU98_10540</name>
</gene>
<name>A0ABT5HKB8_9CAUL</name>
<evidence type="ECO:0000313" key="2">
    <source>
        <dbReference type="Proteomes" id="UP001218579"/>
    </source>
</evidence>
<evidence type="ECO:0000313" key="1">
    <source>
        <dbReference type="EMBL" id="MDC7676570.1"/>
    </source>
</evidence>
<comment type="caution">
    <text evidence="1">The sequence shown here is derived from an EMBL/GenBank/DDBJ whole genome shotgun (WGS) entry which is preliminary data.</text>
</comment>
<accession>A0ABT5HKB8</accession>